<evidence type="ECO:0000313" key="3">
    <source>
        <dbReference type="Proteomes" id="UP000190140"/>
    </source>
</evidence>
<dbReference type="RefSeq" id="WP_079413505.1">
    <property type="nucleotide sequence ID" value="NZ_MZGW01000011.1"/>
</dbReference>
<dbReference type="EMBL" id="MZGW01000011">
    <property type="protein sequence ID" value="OPJ54816.1"/>
    <property type="molecule type" value="Genomic_DNA"/>
</dbReference>
<keyword evidence="1" id="KW-0472">Membrane</keyword>
<dbReference type="Proteomes" id="UP000190140">
    <property type="component" value="Unassembled WGS sequence"/>
</dbReference>
<dbReference type="STRING" id="29349.CLOTH_19350"/>
<accession>A0A1V4I4B9</accession>
<dbReference type="AlphaFoldDB" id="A0A1V4I4B9"/>
<keyword evidence="1" id="KW-1133">Transmembrane helix</keyword>
<keyword evidence="1" id="KW-0812">Transmembrane</keyword>
<keyword evidence="3" id="KW-1185">Reference proteome</keyword>
<protein>
    <submittedName>
        <fullName evidence="2">Uncharacterized protein</fullName>
    </submittedName>
</protein>
<evidence type="ECO:0000256" key="1">
    <source>
        <dbReference type="SAM" id="Phobius"/>
    </source>
</evidence>
<proteinExistence type="predicted"/>
<dbReference type="OrthoDB" id="1750491at2"/>
<feature type="transmembrane region" description="Helical" evidence="1">
    <location>
        <begin position="12"/>
        <end position="33"/>
    </location>
</feature>
<reference evidence="2 3" key="1">
    <citation type="submission" date="2017-03" db="EMBL/GenBank/DDBJ databases">
        <title>Genome sequence of Clostridium thermoalcaliphilum DSM 7309.</title>
        <authorList>
            <person name="Poehlein A."/>
            <person name="Daniel R."/>
        </authorList>
    </citation>
    <scope>NUCLEOTIDE SEQUENCE [LARGE SCALE GENOMIC DNA]</scope>
    <source>
        <strain evidence="2 3">DSM 7309</strain>
    </source>
</reference>
<comment type="caution">
    <text evidence="2">The sequence shown here is derived from an EMBL/GenBank/DDBJ whole genome shotgun (WGS) entry which is preliminary data.</text>
</comment>
<evidence type="ECO:0000313" key="2">
    <source>
        <dbReference type="EMBL" id="OPJ54816.1"/>
    </source>
</evidence>
<gene>
    <name evidence="2" type="ORF">CLOTH_19350</name>
</gene>
<organism evidence="2 3">
    <name type="scientific">Alkalithermobacter paradoxus</name>
    <dbReference type="NCBI Taxonomy" id="29349"/>
    <lineage>
        <taxon>Bacteria</taxon>
        <taxon>Bacillati</taxon>
        <taxon>Bacillota</taxon>
        <taxon>Clostridia</taxon>
        <taxon>Peptostreptococcales</taxon>
        <taxon>Tepidibacteraceae</taxon>
        <taxon>Alkalithermobacter</taxon>
    </lineage>
</organism>
<name>A0A1V4I4B9_9FIRM</name>
<sequence>MVISENKLKVFIILNTIISMLIIASSLVLILNFHGEDSFTNLFRNFKIETRYNENHKRIEEIKEEIREIPYLSIFDESSSSYISNLSRDNKILYYKMMKMGNINHGQIQAIIDLMNDFHFRYDYFLCAILTESLHTFINESDITKIILSEYKENINTNLSNKSQEYKNTYIRGLYFNYLSQRYQSDLHRLFTEYNMGYYETVEYLRRNSTYRSEFSTNAIQNLNKYKKIYTYYLKSIL</sequence>